<keyword evidence="10 17" id="KW-1133">Transmembrane helix</keyword>
<dbReference type="NCBIfam" id="NF001389">
    <property type="entry name" value="PRK00281.1-2"/>
    <property type="match status" value="1"/>
</dbReference>
<evidence type="ECO:0000256" key="8">
    <source>
        <dbReference type="ARBA" id="ARBA00022960"/>
    </source>
</evidence>
<comment type="catalytic activity">
    <reaction evidence="16 17">
        <text>di-trans,octa-cis-undecaprenyl diphosphate + H2O = di-trans,octa-cis-undecaprenyl phosphate + phosphate + H(+)</text>
        <dbReference type="Rhea" id="RHEA:28094"/>
        <dbReference type="ChEBI" id="CHEBI:15377"/>
        <dbReference type="ChEBI" id="CHEBI:15378"/>
        <dbReference type="ChEBI" id="CHEBI:43474"/>
        <dbReference type="ChEBI" id="CHEBI:58405"/>
        <dbReference type="ChEBI" id="CHEBI:60392"/>
        <dbReference type="EC" id="3.6.1.27"/>
    </reaction>
</comment>
<dbReference type="GO" id="GO:0008360">
    <property type="term" value="P:regulation of cell shape"/>
    <property type="evidence" value="ECO:0007669"/>
    <property type="project" value="UniProtKB-KW"/>
</dbReference>
<evidence type="ECO:0000256" key="10">
    <source>
        <dbReference type="ARBA" id="ARBA00022989"/>
    </source>
</evidence>
<evidence type="ECO:0000256" key="2">
    <source>
        <dbReference type="ARBA" id="ARBA00010621"/>
    </source>
</evidence>
<dbReference type="InterPro" id="IPR003824">
    <property type="entry name" value="UppP"/>
</dbReference>
<feature type="transmembrane region" description="Helical" evidence="17">
    <location>
        <begin position="45"/>
        <end position="66"/>
    </location>
</feature>
<evidence type="ECO:0000256" key="11">
    <source>
        <dbReference type="ARBA" id="ARBA00023136"/>
    </source>
</evidence>
<dbReference type="GO" id="GO:0046677">
    <property type="term" value="P:response to antibiotic"/>
    <property type="evidence" value="ECO:0007669"/>
    <property type="project" value="UniProtKB-UniRule"/>
</dbReference>
<dbReference type="PANTHER" id="PTHR30622:SF3">
    <property type="entry name" value="UNDECAPRENYL-DIPHOSPHATASE"/>
    <property type="match status" value="1"/>
</dbReference>
<dbReference type="Proteomes" id="UP000260943">
    <property type="component" value="Unassembled WGS sequence"/>
</dbReference>
<protein>
    <recommendedName>
        <fullName evidence="4 17">Undecaprenyl-diphosphatase</fullName>
        <ecNumber evidence="3 17">3.6.1.27</ecNumber>
    </recommendedName>
    <alternativeName>
        <fullName evidence="15 17">Bacitracin resistance protein</fullName>
    </alternativeName>
    <alternativeName>
        <fullName evidence="14 17">Undecaprenyl pyrophosphate phosphatase</fullName>
    </alternativeName>
</protein>
<dbReference type="Pfam" id="PF02673">
    <property type="entry name" value="BacA"/>
    <property type="match status" value="2"/>
</dbReference>
<dbReference type="EMBL" id="QSRJ01000010">
    <property type="protein sequence ID" value="RGL08398.1"/>
    <property type="molecule type" value="Genomic_DNA"/>
</dbReference>
<organism evidence="18 19">
    <name type="scientific">Collinsella tanakaei</name>
    <dbReference type="NCBI Taxonomy" id="626935"/>
    <lineage>
        <taxon>Bacteria</taxon>
        <taxon>Bacillati</taxon>
        <taxon>Actinomycetota</taxon>
        <taxon>Coriobacteriia</taxon>
        <taxon>Coriobacteriales</taxon>
        <taxon>Coriobacteriaceae</taxon>
        <taxon>Collinsella</taxon>
    </lineage>
</organism>
<dbReference type="RefSeq" id="WP_117680004.1">
    <property type="nucleotide sequence ID" value="NZ_QSRJ01000010.1"/>
</dbReference>
<feature type="transmembrane region" description="Helical" evidence="17">
    <location>
        <begin position="270"/>
        <end position="290"/>
    </location>
</feature>
<feature type="transmembrane region" description="Helical" evidence="17">
    <location>
        <begin position="112"/>
        <end position="133"/>
    </location>
</feature>
<keyword evidence="12 17" id="KW-0046">Antibiotic resistance</keyword>
<dbReference type="GO" id="GO:0005886">
    <property type="term" value="C:plasma membrane"/>
    <property type="evidence" value="ECO:0007669"/>
    <property type="project" value="UniProtKB-SubCell"/>
</dbReference>
<accession>A0A3E4QQ76</accession>
<keyword evidence="9 17" id="KW-0573">Peptidoglycan synthesis</keyword>
<evidence type="ECO:0000313" key="19">
    <source>
        <dbReference type="Proteomes" id="UP000260943"/>
    </source>
</evidence>
<evidence type="ECO:0000256" key="17">
    <source>
        <dbReference type="HAMAP-Rule" id="MF_01006"/>
    </source>
</evidence>
<dbReference type="PANTHER" id="PTHR30622">
    <property type="entry name" value="UNDECAPRENYL-DIPHOSPHATASE"/>
    <property type="match status" value="1"/>
</dbReference>
<evidence type="ECO:0000256" key="14">
    <source>
        <dbReference type="ARBA" id="ARBA00032707"/>
    </source>
</evidence>
<comment type="miscellaneous">
    <text evidence="17">Bacitracin is thought to be involved in the inhibition of peptidoglycan synthesis by sequestering undecaprenyl diphosphate, thereby reducing the pool of lipid carrier available.</text>
</comment>
<evidence type="ECO:0000256" key="16">
    <source>
        <dbReference type="ARBA" id="ARBA00047594"/>
    </source>
</evidence>
<evidence type="ECO:0000256" key="13">
    <source>
        <dbReference type="ARBA" id="ARBA00023316"/>
    </source>
</evidence>
<evidence type="ECO:0000256" key="9">
    <source>
        <dbReference type="ARBA" id="ARBA00022984"/>
    </source>
</evidence>
<evidence type="ECO:0000256" key="4">
    <source>
        <dbReference type="ARBA" id="ARBA00021581"/>
    </source>
</evidence>
<name>A0A3E4QQ76_9ACTN</name>
<feature type="transmembrane region" description="Helical" evidence="17">
    <location>
        <begin position="87"/>
        <end position="106"/>
    </location>
</feature>
<evidence type="ECO:0000256" key="3">
    <source>
        <dbReference type="ARBA" id="ARBA00012374"/>
    </source>
</evidence>
<keyword evidence="11 17" id="KW-0472">Membrane</keyword>
<evidence type="ECO:0000313" key="18">
    <source>
        <dbReference type="EMBL" id="RGL08398.1"/>
    </source>
</evidence>
<comment type="function">
    <text evidence="17">Catalyzes the dephosphorylation of undecaprenyl diphosphate (UPP). Confers resistance to bacitracin.</text>
</comment>
<keyword evidence="7 17" id="KW-0378">Hydrolase</keyword>
<dbReference type="GO" id="GO:0009252">
    <property type="term" value="P:peptidoglycan biosynthetic process"/>
    <property type="evidence" value="ECO:0007669"/>
    <property type="project" value="UniProtKB-KW"/>
</dbReference>
<keyword evidence="8 17" id="KW-0133">Cell shape</keyword>
<reference evidence="18 19" key="1">
    <citation type="submission" date="2018-08" db="EMBL/GenBank/DDBJ databases">
        <title>A genome reference for cultivated species of the human gut microbiota.</title>
        <authorList>
            <person name="Zou Y."/>
            <person name="Xue W."/>
            <person name="Luo G."/>
        </authorList>
    </citation>
    <scope>NUCLEOTIDE SEQUENCE [LARGE SCALE GENOMIC DNA]</scope>
    <source>
        <strain evidence="18 19">TF08-14</strain>
    </source>
</reference>
<dbReference type="AlphaFoldDB" id="A0A3E4QQ76"/>
<comment type="similarity">
    <text evidence="2 17">Belongs to the UppP family.</text>
</comment>
<evidence type="ECO:0000256" key="5">
    <source>
        <dbReference type="ARBA" id="ARBA00022475"/>
    </source>
</evidence>
<sequence length="327" mass="34623">MDIIELLKAAFLGLVEGITEWLPISSTGHMILVDEFIKLNVTEEFWNMFLVVIQLGAILAVCLLFFHELNPFSPKKGKDGRRATWSLWGKIVLGCIPAAVIGIPLDDFMEEHLYSSVVVAAALIVYGIAFIVIESWRARRRSELSAAGALPGSRPAGAHFAASPVASSAAGGAAGSAYDGDSDFGAIASLDELSWKTALGIGCFQVLSLIPGTSRSGSTIIGGLLLGCTRSVASKFTFFLAIPVMFGASALKLVKFFIKGGTFGAPELAILGVGCAVAFVVSLLAIKWLMGFVRRHDFKAFGVYRIVLGVLVLAYFFAIAPALGLAA</sequence>
<keyword evidence="13 17" id="KW-0961">Cell wall biogenesis/degradation</keyword>
<keyword evidence="6 17" id="KW-0812">Transmembrane</keyword>
<evidence type="ECO:0000256" key="1">
    <source>
        <dbReference type="ARBA" id="ARBA00004651"/>
    </source>
</evidence>
<dbReference type="GO" id="GO:0050380">
    <property type="term" value="F:undecaprenyl-diphosphatase activity"/>
    <property type="evidence" value="ECO:0007669"/>
    <property type="project" value="UniProtKB-UniRule"/>
</dbReference>
<proteinExistence type="inferred from homology"/>
<evidence type="ECO:0000256" key="6">
    <source>
        <dbReference type="ARBA" id="ARBA00022692"/>
    </source>
</evidence>
<feature type="transmembrane region" description="Helical" evidence="17">
    <location>
        <begin position="302"/>
        <end position="326"/>
    </location>
</feature>
<evidence type="ECO:0000256" key="15">
    <source>
        <dbReference type="ARBA" id="ARBA00032932"/>
    </source>
</evidence>
<evidence type="ECO:0000256" key="7">
    <source>
        <dbReference type="ARBA" id="ARBA00022801"/>
    </source>
</evidence>
<dbReference type="HAMAP" id="MF_01006">
    <property type="entry name" value="Undec_diphosphatase"/>
    <property type="match status" value="1"/>
</dbReference>
<evidence type="ECO:0000256" key="12">
    <source>
        <dbReference type="ARBA" id="ARBA00023251"/>
    </source>
</evidence>
<comment type="caution">
    <text evidence="18">The sequence shown here is derived from an EMBL/GenBank/DDBJ whole genome shotgun (WGS) entry which is preliminary data.</text>
</comment>
<comment type="subcellular location">
    <subcellularLocation>
        <location evidence="1 17">Cell membrane</location>
        <topology evidence="1 17">Multi-pass membrane protein</topology>
    </subcellularLocation>
</comment>
<keyword evidence="5 17" id="KW-1003">Cell membrane</keyword>
<dbReference type="GO" id="GO:0071555">
    <property type="term" value="P:cell wall organization"/>
    <property type="evidence" value="ECO:0007669"/>
    <property type="project" value="UniProtKB-KW"/>
</dbReference>
<gene>
    <name evidence="17" type="primary">uppP</name>
    <name evidence="18" type="ORF">DXC81_08440</name>
</gene>
<feature type="transmembrane region" description="Helical" evidence="17">
    <location>
        <begin position="236"/>
        <end position="258"/>
    </location>
</feature>
<dbReference type="EC" id="3.6.1.27" evidence="3 17"/>